<dbReference type="InterPro" id="IPR017900">
    <property type="entry name" value="4Fe4S_Fe_S_CS"/>
</dbReference>
<dbReference type="PROSITE" id="PS00198">
    <property type="entry name" value="4FE4S_FER_1"/>
    <property type="match status" value="1"/>
</dbReference>
<evidence type="ECO:0000259" key="4">
    <source>
        <dbReference type="PROSITE" id="PS51379"/>
    </source>
</evidence>
<dbReference type="EMBL" id="JANURM010000006">
    <property type="protein sequence ID" value="MDL0088995.1"/>
    <property type="molecule type" value="Genomic_DNA"/>
</dbReference>
<evidence type="ECO:0000313" key="6">
    <source>
        <dbReference type="Proteomes" id="UP001173801"/>
    </source>
</evidence>
<keyword evidence="2" id="KW-0408">Iron</keyword>
<dbReference type="InterPro" id="IPR017896">
    <property type="entry name" value="4Fe4S_Fe-S-bd"/>
</dbReference>
<protein>
    <submittedName>
        <fullName evidence="5">4Fe-4S ferredoxin</fullName>
    </submittedName>
</protein>
<dbReference type="Proteomes" id="UP001173801">
    <property type="component" value="Unassembled WGS sequence"/>
</dbReference>
<proteinExistence type="predicted"/>
<dbReference type="RefSeq" id="WP_284937653.1">
    <property type="nucleotide sequence ID" value="NZ_JANURM010000006.1"/>
</dbReference>
<evidence type="ECO:0000256" key="3">
    <source>
        <dbReference type="ARBA" id="ARBA00023014"/>
    </source>
</evidence>
<name>A0ABT7HQ07_9BACT</name>
<keyword evidence="3" id="KW-0411">Iron-sulfur</keyword>
<keyword evidence="6" id="KW-1185">Reference proteome</keyword>
<evidence type="ECO:0000256" key="1">
    <source>
        <dbReference type="ARBA" id="ARBA00022723"/>
    </source>
</evidence>
<feature type="domain" description="4Fe-4S ferredoxin-type" evidence="4">
    <location>
        <begin position="126"/>
        <end position="154"/>
    </location>
</feature>
<sequence length="154" mass="16904">MKRREIFKKILGAKDAPKTINPPYFSGVFDCIDCSASCVKSCERELLSFDDVSVSFSVKNLGCNFCKKCALACEDLGKDVLNLKHEAKIEAKTSIDVSTCLAWSGVVCSSCLDSCRYKGIDFLGLFRPVINQNCINCGECLNVCFKGSIKMQGI</sequence>
<reference evidence="5" key="2">
    <citation type="journal article" date="2023" name="Microorganisms">
        <title>Isolation and Genomic Characteristics of Cat-Borne Campylobacter felis sp. nov. and Sheep-Borne Campylobacter ovis sp. nov.</title>
        <authorList>
            <person name="Wang H."/>
            <person name="Li Y."/>
            <person name="Gu Y."/>
            <person name="Zhou G."/>
            <person name="Chen X."/>
            <person name="Zhang X."/>
            <person name="Shao Z."/>
            <person name="Zhang J."/>
            <person name="Zhang M."/>
        </authorList>
    </citation>
    <scope>NUCLEOTIDE SEQUENCE</scope>
    <source>
        <strain evidence="5">PS10</strain>
    </source>
</reference>
<dbReference type="Gene3D" id="3.30.70.20">
    <property type="match status" value="1"/>
</dbReference>
<dbReference type="PROSITE" id="PS51379">
    <property type="entry name" value="4FE4S_FER_2"/>
    <property type="match status" value="1"/>
</dbReference>
<reference evidence="5" key="1">
    <citation type="submission" date="2022-08" db="EMBL/GenBank/DDBJ databases">
        <authorList>
            <person name="Wang H."/>
        </authorList>
    </citation>
    <scope>NUCLEOTIDE SEQUENCE</scope>
    <source>
        <strain evidence="5">PS10</strain>
    </source>
</reference>
<gene>
    <name evidence="5" type="ORF">NYG85_06355</name>
</gene>
<evidence type="ECO:0000256" key="2">
    <source>
        <dbReference type="ARBA" id="ARBA00023004"/>
    </source>
</evidence>
<organism evidence="5 6">
    <name type="scientific">Campylobacter gastrosuis</name>
    <dbReference type="NCBI Taxonomy" id="2974576"/>
    <lineage>
        <taxon>Bacteria</taxon>
        <taxon>Pseudomonadati</taxon>
        <taxon>Campylobacterota</taxon>
        <taxon>Epsilonproteobacteria</taxon>
        <taxon>Campylobacterales</taxon>
        <taxon>Campylobacteraceae</taxon>
        <taxon>Campylobacter</taxon>
    </lineage>
</organism>
<comment type="caution">
    <text evidence="5">The sequence shown here is derived from an EMBL/GenBank/DDBJ whole genome shotgun (WGS) entry which is preliminary data.</text>
</comment>
<keyword evidence="1" id="KW-0479">Metal-binding</keyword>
<accession>A0ABT7HQ07</accession>
<dbReference type="SUPFAM" id="SSF54862">
    <property type="entry name" value="4Fe-4S ferredoxins"/>
    <property type="match status" value="2"/>
</dbReference>
<evidence type="ECO:0000313" key="5">
    <source>
        <dbReference type="EMBL" id="MDL0088995.1"/>
    </source>
</evidence>